<dbReference type="InterPro" id="IPR036770">
    <property type="entry name" value="Ankyrin_rpt-contain_sf"/>
</dbReference>
<keyword evidence="2 3" id="KW-0040">ANK repeat</keyword>
<dbReference type="OrthoDB" id="3918771at2759"/>
<feature type="domain" description="Protein kinase" evidence="4">
    <location>
        <begin position="63"/>
        <end position="367"/>
    </location>
</feature>
<dbReference type="InterPro" id="IPR000719">
    <property type="entry name" value="Prot_kinase_dom"/>
</dbReference>
<feature type="repeat" description="ANK" evidence="3">
    <location>
        <begin position="737"/>
        <end position="769"/>
    </location>
</feature>
<protein>
    <submittedName>
        <fullName evidence="5">Ankyrin</fullName>
    </submittedName>
</protein>
<dbReference type="PROSITE" id="PS50088">
    <property type="entry name" value="ANK_REPEAT"/>
    <property type="match status" value="1"/>
</dbReference>
<dbReference type="SMART" id="SM00220">
    <property type="entry name" value="S_TKc"/>
    <property type="match status" value="1"/>
</dbReference>
<dbReference type="Gene3D" id="1.25.40.20">
    <property type="entry name" value="Ankyrin repeat-containing domain"/>
    <property type="match status" value="2"/>
</dbReference>
<keyword evidence="6" id="KW-1185">Reference proteome</keyword>
<dbReference type="SMART" id="SM00248">
    <property type="entry name" value="ANK"/>
    <property type="match status" value="5"/>
</dbReference>
<dbReference type="Pfam" id="PF00069">
    <property type="entry name" value="Pkinase"/>
    <property type="match status" value="1"/>
</dbReference>
<dbReference type="CDD" id="cd00180">
    <property type="entry name" value="PKc"/>
    <property type="match status" value="1"/>
</dbReference>
<dbReference type="GO" id="GO:0004672">
    <property type="term" value="F:protein kinase activity"/>
    <property type="evidence" value="ECO:0007669"/>
    <property type="project" value="InterPro"/>
</dbReference>
<dbReference type="EMBL" id="ML978066">
    <property type="protein sequence ID" value="KAF2021703.1"/>
    <property type="molecule type" value="Genomic_DNA"/>
</dbReference>
<dbReference type="GeneID" id="54288177"/>
<evidence type="ECO:0000256" key="2">
    <source>
        <dbReference type="ARBA" id="ARBA00023043"/>
    </source>
</evidence>
<dbReference type="PROSITE" id="PS00108">
    <property type="entry name" value="PROTEIN_KINASE_ST"/>
    <property type="match status" value="1"/>
</dbReference>
<dbReference type="GO" id="GO:0005524">
    <property type="term" value="F:ATP binding"/>
    <property type="evidence" value="ECO:0007669"/>
    <property type="project" value="InterPro"/>
</dbReference>
<dbReference type="RefSeq" id="XP_033390042.1">
    <property type="nucleotide sequence ID" value="XM_033530780.1"/>
</dbReference>
<dbReference type="Gene3D" id="1.10.510.10">
    <property type="entry name" value="Transferase(Phosphotransferase) domain 1"/>
    <property type="match status" value="1"/>
</dbReference>
<evidence type="ECO:0000256" key="3">
    <source>
        <dbReference type="PROSITE-ProRule" id="PRU00023"/>
    </source>
</evidence>
<dbReference type="Proteomes" id="UP000799778">
    <property type="component" value="Unassembled WGS sequence"/>
</dbReference>
<gene>
    <name evidence="5" type="ORF">BU24DRAFT_446661</name>
</gene>
<dbReference type="Pfam" id="PF12796">
    <property type="entry name" value="Ank_2"/>
    <property type="match status" value="1"/>
</dbReference>
<keyword evidence="1" id="KW-0677">Repeat</keyword>
<dbReference type="InterPro" id="IPR011009">
    <property type="entry name" value="Kinase-like_dom_sf"/>
</dbReference>
<dbReference type="PANTHER" id="PTHR24198:SF165">
    <property type="entry name" value="ANKYRIN REPEAT-CONTAINING PROTEIN-RELATED"/>
    <property type="match status" value="1"/>
</dbReference>
<evidence type="ECO:0000256" key="1">
    <source>
        <dbReference type="ARBA" id="ARBA00022737"/>
    </source>
</evidence>
<organism evidence="5 6">
    <name type="scientific">Aaosphaeria arxii CBS 175.79</name>
    <dbReference type="NCBI Taxonomy" id="1450172"/>
    <lineage>
        <taxon>Eukaryota</taxon>
        <taxon>Fungi</taxon>
        <taxon>Dikarya</taxon>
        <taxon>Ascomycota</taxon>
        <taxon>Pezizomycotina</taxon>
        <taxon>Dothideomycetes</taxon>
        <taxon>Pleosporomycetidae</taxon>
        <taxon>Pleosporales</taxon>
        <taxon>Pleosporales incertae sedis</taxon>
        <taxon>Aaosphaeria</taxon>
    </lineage>
</organism>
<dbReference type="PROSITE" id="PS50011">
    <property type="entry name" value="PROTEIN_KINASE_DOM"/>
    <property type="match status" value="1"/>
</dbReference>
<accession>A0A6A5Y8Z6</accession>
<proteinExistence type="predicted"/>
<evidence type="ECO:0000313" key="5">
    <source>
        <dbReference type="EMBL" id="KAF2021703.1"/>
    </source>
</evidence>
<dbReference type="SUPFAM" id="SSF48403">
    <property type="entry name" value="Ankyrin repeat"/>
    <property type="match status" value="2"/>
</dbReference>
<dbReference type="InterPro" id="IPR008271">
    <property type="entry name" value="Ser/Thr_kinase_AS"/>
</dbReference>
<sequence>MDDTAASITATAPSRVDDGEMVLAHRPFDILAFLALAFRRMDDIAKDALQQYLSRIFLDDELLSYASSGGSGGSFSVSVIRSKDIEDIQIRKQQQGSRGILPESVAVRVAKLAESVELRQTQKMLYSMAKEIAVLTNDDIRACNNIVRLLGACWSYSNPEKSVLLPVLVYEAAPLGDLDKFLDSHKRLPLGHQLQLCIDIATGVEKLHRVGVVHCDIKPKNILVFPTNDVQRPYRAKIADFGCAILLDDVDSSSIPPQGTRFWNPPEQLDLKNVAKEDLHKIDVFSLGLVLLGILTSDQSTRALTYIQSQKSNGPPVANTSMGLDYFKRWGSLSLSAVMILERFSNLTVTQRSSVKEPGTSYFPPHLLDDETLTNYSTRWNEQAASIVFQALQGDISRRSVSVRKIVCVLEGINTSVEIHGQRDHIRVDLGQVVSSESTTVQTTFVMEVTMARAWPFIVKEDSQYVALPQSFPWNLSRRMNQDYTLPRIRVASSALKETDWEDFIFGASWDDLVCGTSRDNKQYVQLTLQRHIDDVVKLTNYLANMTILPGPLLDYVMRSLGEVSDDIREPMERRTIAAYELALGLIAFVIVEDDDEEQSEEVSRALQLLKFAVQNGHEEAQWTVGWMYTTFNQQYPDDDTEWLVNGMISGSRIASRRLQVVNPERFDQTRQIICDEYQGIGKGWHIEPEWLVDNAQWFGQPIPDSNHIVLAASAGDLDRVKDLIANGCDIDSRDGMQETPLIAACRAGQYKMVVCLVAAGADVTLVSKENISALHFLSSFNHQDIPFIGLLLRALGCPLESHSTGHTNLNNGYTGADRFYGICDGTPLLWAVAAGCLPAVKVLLGLGADPFDVAGGAKDLQHSPVNWASQMHQIEILELLLDTEYADLSLLNTSFRMNNVGNPVHALPLAPAASYSGGLVFYRIQLHNNKHRENCRRTIELLLSKGADPQRVNSRNMTAFHYAGTLGQPYALHALFGWQGSTLRPDIKQWTGILINAAAHNSKHLFNELLKVDVQTNEEYSWPMIISELAGQVDAKYYLNALITHHEALCTTAIDLSQAFENALINNHFDNARIIFERASRCDIVATRHDSTTGSSQTLLGRLMRRALLYPSNLAQVKAFLKLTGGRDVLFASCWNTDAGEYNALQVAVAYTPHGKTRTITTGLLETILAYFKHPVKHLNTTQGEKKKSLLHLAVRFGNAQAVEMLLNLDGLDLSVRDTEGGTAFDRALNRLQDTSREKELALWEVPESELEKAREDWDDHTRTIILVMEAKGASMFSTYSHVFKRLTTDRVRRWMVFPDDGRIEVTDFSVSNFERGPLLDRCAALPIGRCFYLCVYQDPSSLSMFAGAITDPNDPDALRLSDILPAMQEGGT</sequence>
<reference evidence="5" key="1">
    <citation type="journal article" date="2020" name="Stud. Mycol.">
        <title>101 Dothideomycetes genomes: a test case for predicting lifestyles and emergence of pathogens.</title>
        <authorList>
            <person name="Haridas S."/>
            <person name="Albert R."/>
            <person name="Binder M."/>
            <person name="Bloem J."/>
            <person name="Labutti K."/>
            <person name="Salamov A."/>
            <person name="Andreopoulos B."/>
            <person name="Baker S."/>
            <person name="Barry K."/>
            <person name="Bills G."/>
            <person name="Bluhm B."/>
            <person name="Cannon C."/>
            <person name="Castanera R."/>
            <person name="Culley D."/>
            <person name="Daum C."/>
            <person name="Ezra D."/>
            <person name="Gonzalez J."/>
            <person name="Henrissat B."/>
            <person name="Kuo A."/>
            <person name="Liang C."/>
            <person name="Lipzen A."/>
            <person name="Lutzoni F."/>
            <person name="Magnuson J."/>
            <person name="Mondo S."/>
            <person name="Nolan M."/>
            <person name="Ohm R."/>
            <person name="Pangilinan J."/>
            <person name="Park H.-J."/>
            <person name="Ramirez L."/>
            <person name="Alfaro M."/>
            <person name="Sun H."/>
            <person name="Tritt A."/>
            <person name="Yoshinaga Y."/>
            <person name="Zwiers L.-H."/>
            <person name="Turgeon B."/>
            <person name="Goodwin S."/>
            <person name="Spatafora J."/>
            <person name="Crous P."/>
            <person name="Grigoriev I."/>
        </authorList>
    </citation>
    <scope>NUCLEOTIDE SEQUENCE</scope>
    <source>
        <strain evidence="5">CBS 175.79</strain>
    </source>
</reference>
<evidence type="ECO:0000259" key="4">
    <source>
        <dbReference type="PROSITE" id="PS50011"/>
    </source>
</evidence>
<evidence type="ECO:0000313" key="6">
    <source>
        <dbReference type="Proteomes" id="UP000799778"/>
    </source>
</evidence>
<dbReference type="PANTHER" id="PTHR24198">
    <property type="entry name" value="ANKYRIN REPEAT AND PROTEIN KINASE DOMAIN-CONTAINING PROTEIN"/>
    <property type="match status" value="1"/>
</dbReference>
<dbReference type="InterPro" id="IPR002110">
    <property type="entry name" value="Ankyrin_rpt"/>
</dbReference>
<name>A0A6A5Y8Z6_9PLEO</name>
<dbReference type="SUPFAM" id="SSF56112">
    <property type="entry name" value="Protein kinase-like (PK-like)"/>
    <property type="match status" value="1"/>
</dbReference>